<feature type="domain" description="PSP proline-rich" evidence="2">
    <location>
        <begin position="351"/>
        <end position="404"/>
    </location>
</feature>
<dbReference type="AlphaFoldDB" id="A0AAD5DH09"/>
<comment type="caution">
    <text evidence="3">The sequence shown here is derived from an EMBL/GenBank/DDBJ whole genome shotgun (WGS) entry which is preliminary data.</text>
</comment>
<feature type="compositionally biased region" description="Acidic residues" evidence="1">
    <location>
        <begin position="184"/>
        <end position="197"/>
    </location>
</feature>
<dbReference type="SMART" id="SM00581">
    <property type="entry name" value="PSP"/>
    <property type="match status" value="1"/>
</dbReference>
<dbReference type="EMBL" id="JADXDR010000195">
    <property type="protein sequence ID" value="KAI7836288.1"/>
    <property type="molecule type" value="Genomic_DNA"/>
</dbReference>
<feature type="compositionally biased region" description="Gly residues" evidence="1">
    <location>
        <begin position="164"/>
        <end position="182"/>
    </location>
</feature>
<organism evidence="3 4">
    <name type="scientific">Chlorella ohadii</name>
    <dbReference type="NCBI Taxonomy" id="2649997"/>
    <lineage>
        <taxon>Eukaryota</taxon>
        <taxon>Viridiplantae</taxon>
        <taxon>Chlorophyta</taxon>
        <taxon>core chlorophytes</taxon>
        <taxon>Trebouxiophyceae</taxon>
        <taxon>Chlorellales</taxon>
        <taxon>Chlorellaceae</taxon>
        <taxon>Chlorella clade</taxon>
        <taxon>Chlorella</taxon>
    </lineage>
</organism>
<feature type="region of interest" description="Disordered" evidence="1">
    <location>
        <begin position="92"/>
        <end position="205"/>
    </location>
</feature>
<evidence type="ECO:0000313" key="3">
    <source>
        <dbReference type="EMBL" id="KAI7836288.1"/>
    </source>
</evidence>
<feature type="compositionally biased region" description="Low complexity" evidence="1">
    <location>
        <begin position="1"/>
        <end position="25"/>
    </location>
</feature>
<name>A0AAD5DH09_9CHLO</name>
<protein>
    <recommendedName>
        <fullName evidence="2">PSP proline-rich domain-containing protein</fullName>
    </recommendedName>
</protein>
<gene>
    <name evidence="3" type="ORF">COHA_009837</name>
</gene>
<proteinExistence type="predicted"/>
<reference evidence="3" key="1">
    <citation type="submission" date="2020-11" db="EMBL/GenBank/DDBJ databases">
        <title>Chlorella ohadii genome sequencing and assembly.</title>
        <authorList>
            <person name="Murik O."/>
            <person name="Treves H."/>
            <person name="Kedem I."/>
            <person name="Shotland Y."/>
            <person name="Kaplan A."/>
        </authorList>
    </citation>
    <scope>NUCLEOTIDE SEQUENCE</scope>
    <source>
        <strain evidence="3">1</strain>
    </source>
</reference>
<dbReference type="PANTHER" id="PTHR12785">
    <property type="entry name" value="SPLICING FACTOR 3B"/>
    <property type="match status" value="1"/>
</dbReference>
<dbReference type="GO" id="GO:0005634">
    <property type="term" value="C:nucleus"/>
    <property type="evidence" value="ECO:0007669"/>
    <property type="project" value="InterPro"/>
</dbReference>
<evidence type="ECO:0000259" key="2">
    <source>
        <dbReference type="SMART" id="SM00581"/>
    </source>
</evidence>
<feature type="compositionally biased region" description="Basic residues" evidence="1">
    <location>
        <begin position="26"/>
        <end position="38"/>
    </location>
</feature>
<evidence type="ECO:0000313" key="4">
    <source>
        <dbReference type="Proteomes" id="UP001205105"/>
    </source>
</evidence>
<dbReference type="InterPro" id="IPR052584">
    <property type="entry name" value="U2_snRNP_Complex_Component"/>
</dbReference>
<dbReference type="InterPro" id="IPR006568">
    <property type="entry name" value="PSP_pro-rich"/>
</dbReference>
<dbReference type="PANTHER" id="PTHR12785:SF6">
    <property type="entry name" value="SPLICING FACTOR 3B SUBUNIT 2"/>
    <property type="match status" value="1"/>
</dbReference>
<dbReference type="InterPro" id="IPR007180">
    <property type="entry name" value="DUF382"/>
</dbReference>
<keyword evidence="4" id="KW-1185">Reference proteome</keyword>
<feature type="region of interest" description="Disordered" evidence="1">
    <location>
        <begin position="1"/>
        <end position="74"/>
    </location>
</feature>
<feature type="region of interest" description="Disordered" evidence="1">
    <location>
        <begin position="454"/>
        <end position="480"/>
    </location>
</feature>
<accession>A0AAD5DH09</accession>
<feature type="compositionally biased region" description="Acidic residues" evidence="1">
    <location>
        <begin position="455"/>
        <end position="480"/>
    </location>
</feature>
<dbReference type="Pfam" id="PF04037">
    <property type="entry name" value="DUF382"/>
    <property type="match status" value="1"/>
</dbReference>
<dbReference type="Proteomes" id="UP001205105">
    <property type="component" value="Unassembled WGS sequence"/>
</dbReference>
<evidence type="ECO:0000256" key="1">
    <source>
        <dbReference type="SAM" id="MobiDB-lite"/>
    </source>
</evidence>
<feature type="compositionally biased region" description="Low complexity" evidence="1">
    <location>
        <begin position="114"/>
        <end position="134"/>
    </location>
</feature>
<dbReference type="Pfam" id="PF04046">
    <property type="entry name" value="PSP"/>
    <property type="match status" value="1"/>
</dbReference>
<sequence length="639" mass="68998">MAPQQEAAAAAEGQQANGGPKLTAAQRKKLKAKQRKATKKAEREAVAAALESRQQQQQDEKPSKPEDDDEEAVEIEYVSAPLDIDFLEGAAAAAAADGGDEDMPQAGGLGSGLGAQPAAGAEGGEQPPADPAAELQRILQRFGTVEELMGTAPVEGEEEEGAEGGEAGGEGEAGGGGGGRGGEAGEDSEGEEGDEGGELSKKKRKMARRLKITELKQSCERPDVVEIWDVTAMDPKMLVYLKAYRNTVPVPRHWSQKRKYLQGKRGLEKPPFKLPEFIEATGIGEMRQAYLEKVDSQKMKQKARERMQPKMGKLDIDYQVLHDAFFKYQTKPKLTAPGEMYYEGKEFEAHITHARPGVLSAGLQEALGMSDGTPPPWLVNMQRYGPPPSYPSLKIPGLNAPIPPGAMFGYHPGGWGKPPVDEFGRPIYGNVFGLEEEEADEDEQVVDKVVRWGELESEEEESEEEEEEEEEEEDLEDTESLADGYASVASGLASSLPSGIETPAEIDLRKTSEGPKQLYTVLEQQKANVGAGTLMGSEHTYVIPGAGGAAGKEKLSIAAQKRLEALRKDMPSDVDVSIDPTELEGLDDAALRELYEMRVAEQRAAAGREDFSDMVAAKAAAQKRKAAEKAGGKDKKFKF</sequence>